<dbReference type="OrthoDB" id="572639at2"/>
<dbReference type="RefSeq" id="WP_039455414.1">
    <property type="nucleotide sequence ID" value="NZ_JSWE01000063.1"/>
</dbReference>
<dbReference type="STRING" id="86105.NF27_CL00040"/>
<dbReference type="AlphaFoldDB" id="A0A0C1R0G3"/>
<accession>A0A0C1R0G3</accession>
<sequence length="204" mass="23745">MLALRDKNRAWFLHDDRKFYQSVHVVYDRKENTLDSLMDLLGGKVIDTTNLKPIVFNVMKSKKATLDYLLKWDFLHNSTRVLLANEKALKVLNEVVQGEFQALLAEVRMYDGTVINDYYIINVIIRKDMMNKEKSILKPEEERESWDMYEKCFYDISCLGGSEIAIDDDSKITLGSENLRRAVREAKLTGLEFNESWGGICFIE</sequence>
<dbReference type="Proteomes" id="UP000031258">
    <property type="component" value="Unassembled WGS sequence"/>
</dbReference>
<evidence type="ECO:0000259" key="1">
    <source>
        <dbReference type="Pfam" id="PF07791"/>
    </source>
</evidence>
<comment type="caution">
    <text evidence="2">The sequence shown here is derived from an EMBL/GenBank/DDBJ whole genome shotgun (WGS) entry which is preliminary data.</text>
</comment>
<keyword evidence="3" id="KW-1185">Reference proteome</keyword>
<evidence type="ECO:0000313" key="3">
    <source>
        <dbReference type="Proteomes" id="UP000031258"/>
    </source>
</evidence>
<dbReference type="InterPro" id="IPR012433">
    <property type="entry name" value="Imm11"/>
</dbReference>
<gene>
    <name evidence="2" type="ORF">NF27_CL00040</name>
</gene>
<dbReference type="EMBL" id="JSWE01000063">
    <property type="protein sequence ID" value="KIE05805.1"/>
    <property type="molecule type" value="Genomic_DNA"/>
</dbReference>
<organism evidence="2 3">
    <name type="scientific">Candidatus Jidaibacter acanthamoebae</name>
    <dbReference type="NCBI Taxonomy" id="86105"/>
    <lineage>
        <taxon>Bacteria</taxon>
        <taxon>Pseudomonadati</taxon>
        <taxon>Pseudomonadota</taxon>
        <taxon>Alphaproteobacteria</taxon>
        <taxon>Rickettsiales</taxon>
        <taxon>Candidatus Midichloriaceae</taxon>
        <taxon>Candidatus Jidaibacter</taxon>
    </lineage>
</organism>
<name>A0A0C1R0G3_9RICK</name>
<feature type="domain" description="Immunity MXAN-0049 protein" evidence="1">
    <location>
        <begin position="52"/>
        <end position="195"/>
    </location>
</feature>
<protein>
    <recommendedName>
        <fullName evidence="1">Immunity MXAN-0049 protein domain-containing protein</fullName>
    </recommendedName>
</protein>
<reference evidence="2 3" key="1">
    <citation type="submission" date="2014-11" db="EMBL/GenBank/DDBJ databases">
        <title>A Rickettsiales Symbiont of Amoebae With Ancient Features.</title>
        <authorList>
            <person name="Schulz F."/>
            <person name="Martijn J."/>
            <person name="Wascher F."/>
            <person name="Kostanjsek R."/>
            <person name="Ettema T.J."/>
            <person name="Horn M."/>
        </authorList>
    </citation>
    <scope>NUCLEOTIDE SEQUENCE [LARGE SCALE GENOMIC DNA]</scope>
    <source>
        <strain evidence="2 3">UWC36</strain>
    </source>
</reference>
<evidence type="ECO:0000313" key="2">
    <source>
        <dbReference type="EMBL" id="KIE05805.1"/>
    </source>
</evidence>
<dbReference type="Pfam" id="PF07791">
    <property type="entry name" value="Imm11"/>
    <property type="match status" value="1"/>
</dbReference>
<proteinExistence type="predicted"/>